<dbReference type="PANTHER" id="PTHR46910:SF37">
    <property type="entry name" value="ZN(II)2CYS6 TRANSCRIPTION FACTOR (EUROFUNG)"/>
    <property type="match status" value="1"/>
</dbReference>
<dbReference type="InterPro" id="IPR007219">
    <property type="entry name" value="XnlR_reg_dom"/>
</dbReference>
<keyword evidence="8" id="KW-1185">Reference proteome</keyword>
<keyword evidence="2" id="KW-0805">Transcription regulation</keyword>
<dbReference type="PANTHER" id="PTHR46910">
    <property type="entry name" value="TRANSCRIPTION FACTOR PDR1"/>
    <property type="match status" value="1"/>
</dbReference>
<keyword evidence="3" id="KW-0238">DNA-binding</keyword>
<protein>
    <recommendedName>
        <fullName evidence="6">Xylanolytic transcriptional activator regulatory domain-containing protein</fullName>
    </recommendedName>
</protein>
<comment type="caution">
    <text evidence="7">The sequence shown here is derived from an EMBL/GenBank/DDBJ whole genome shotgun (WGS) entry which is preliminary data.</text>
</comment>
<evidence type="ECO:0000256" key="3">
    <source>
        <dbReference type="ARBA" id="ARBA00023125"/>
    </source>
</evidence>
<dbReference type="Proteomes" id="UP001430848">
    <property type="component" value="Unassembled WGS sequence"/>
</dbReference>
<organism evidence="7 8">
    <name type="scientific">Diaporthe eres</name>
    <name type="common">Phomopsis oblonga</name>
    <dbReference type="NCBI Taxonomy" id="83184"/>
    <lineage>
        <taxon>Eukaryota</taxon>
        <taxon>Fungi</taxon>
        <taxon>Dikarya</taxon>
        <taxon>Ascomycota</taxon>
        <taxon>Pezizomycotina</taxon>
        <taxon>Sordariomycetes</taxon>
        <taxon>Sordariomycetidae</taxon>
        <taxon>Diaporthales</taxon>
        <taxon>Diaporthaceae</taxon>
        <taxon>Diaporthe</taxon>
        <taxon>Diaporthe eres species complex</taxon>
    </lineage>
</organism>
<keyword evidence="5" id="KW-0539">Nucleus</keyword>
<evidence type="ECO:0000256" key="5">
    <source>
        <dbReference type="ARBA" id="ARBA00023242"/>
    </source>
</evidence>
<comment type="subcellular location">
    <subcellularLocation>
        <location evidence="1">Nucleus</location>
    </subcellularLocation>
</comment>
<evidence type="ECO:0000259" key="6">
    <source>
        <dbReference type="SMART" id="SM00906"/>
    </source>
</evidence>
<dbReference type="CDD" id="cd12148">
    <property type="entry name" value="fungal_TF_MHR"/>
    <property type="match status" value="1"/>
</dbReference>
<dbReference type="Pfam" id="PF04082">
    <property type="entry name" value="Fungal_trans"/>
    <property type="match status" value="1"/>
</dbReference>
<evidence type="ECO:0000313" key="7">
    <source>
        <dbReference type="EMBL" id="KAK7715669.1"/>
    </source>
</evidence>
<feature type="domain" description="Xylanolytic transcriptional activator regulatory" evidence="6">
    <location>
        <begin position="122"/>
        <end position="195"/>
    </location>
</feature>
<evidence type="ECO:0000256" key="1">
    <source>
        <dbReference type="ARBA" id="ARBA00004123"/>
    </source>
</evidence>
<proteinExistence type="predicted"/>
<evidence type="ECO:0000256" key="2">
    <source>
        <dbReference type="ARBA" id="ARBA00023015"/>
    </source>
</evidence>
<sequence>MTLPSLQESLPIVEHYFSTCNHFVPIFDERKFKLMLHDCYSTQGNRDKATWAAINVVLALSLQQRFQYGDISRNERTMMTKCLINTRSVITDLVTRKDDLKGIQVLLGLSVFLTGTPEVELVPTLVASAVKLCQWLGLHRKLGADQLDHSEAKERERVFWITYVLDRDTSLRTRAPCLIQNHDLDMEMPGFEDTSDTVGILIGSDGRSWFNFFRCRVHLARIQGLVYDWVFSLSAERLSASEKYENMNRIANMLHNWRNAIPEEYRVDRLQTMDSRVAQPLASLDAYLYFTALQLTRNVFSSNRCAYISAMVILIANKMWISRHALYDETGPDEDFIRDSLKFLGTMGDKNVDDPFRRMHTAASELNSRAGLAARTDALQLTTFNAPSLQMDQWYLHGDMLAMKEFKLQAEAVEDP</sequence>
<evidence type="ECO:0000256" key="4">
    <source>
        <dbReference type="ARBA" id="ARBA00023163"/>
    </source>
</evidence>
<dbReference type="InterPro" id="IPR050987">
    <property type="entry name" value="AtrR-like"/>
</dbReference>
<dbReference type="EMBL" id="JAKNSF020000106">
    <property type="protein sequence ID" value="KAK7715669.1"/>
    <property type="molecule type" value="Genomic_DNA"/>
</dbReference>
<keyword evidence="4" id="KW-0804">Transcription</keyword>
<accession>A0ABR1NUG6</accession>
<evidence type="ECO:0000313" key="8">
    <source>
        <dbReference type="Proteomes" id="UP001430848"/>
    </source>
</evidence>
<name>A0ABR1NUG6_DIAER</name>
<reference evidence="7 8" key="1">
    <citation type="submission" date="2024-02" db="EMBL/GenBank/DDBJ databases">
        <title>De novo assembly and annotation of 12 fungi associated with fruit tree decline syndrome in Ontario, Canada.</title>
        <authorList>
            <person name="Sulman M."/>
            <person name="Ellouze W."/>
            <person name="Ilyukhin E."/>
        </authorList>
    </citation>
    <scope>NUCLEOTIDE SEQUENCE [LARGE SCALE GENOMIC DNA]</scope>
    <source>
        <strain evidence="7 8">M169</strain>
    </source>
</reference>
<dbReference type="SMART" id="SM00906">
    <property type="entry name" value="Fungal_trans"/>
    <property type="match status" value="1"/>
</dbReference>
<gene>
    <name evidence="7" type="ORF">SLS63_011345</name>
</gene>